<dbReference type="PANTHER" id="PTHR43133:SF46">
    <property type="entry name" value="RNA POLYMERASE SIGMA-70 FACTOR ECF SUBFAMILY"/>
    <property type="match status" value="1"/>
</dbReference>
<keyword evidence="7" id="KW-1185">Reference proteome</keyword>
<proteinExistence type="inferred from homology"/>
<feature type="domain" description="RNA polymerase sigma factor 70 region 4 type 2" evidence="5">
    <location>
        <begin position="130"/>
        <end position="176"/>
    </location>
</feature>
<evidence type="ECO:0000256" key="4">
    <source>
        <dbReference type="ARBA" id="ARBA00023163"/>
    </source>
</evidence>
<dbReference type="InterPro" id="IPR013325">
    <property type="entry name" value="RNA_pol_sigma_r2"/>
</dbReference>
<dbReference type="RefSeq" id="WP_321560401.1">
    <property type="nucleotide sequence ID" value="NZ_CP139558.1"/>
</dbReference>
<dbReference type="EMBL" id="CP139558">
    <property type="protein sequence ID" value="WPU91234.1"/>
    <property type="molecule type" value="Genomic_DNA"/>
</dbReference>
<evidence type="ECO:0000313" key="6">
    <source>
        <dbReference type="EMBL" id="WPU91234.1"/>
    </source>
</evidence>
<dbReference type="InterPro" id="IPR014284">
    <property type="entry name" value="RNA_pol_sigma-70_dom"/>
</dbReference>
<evidence type="ECO:0000313" key="7">
    <source>
        <dbReference type="Proteomes" id="UP001324380"/>
    </source>
</evidence>
<organism evidence="6 7">
    <name type="scientific">Mucilaginibacter sabulilitoris</name>
    <dbReference type="NCBI Taxonomy" id="1173583"/>
    <lineage>
        <taxon>Bacteria</taxon>
        <taxon>Pseudomonadati</taxon>
        <taxon>Bacteroidota</taxon>
        <taxon>Sphingobacteriia</taxon>
        <taxon>Sphingobacteriales</taxon>
        <taxon>Sphingobacteriaceae</taxon>
        <taxon>Mucilaginibacter</taxon>
    </lineage>
</organism>
<accession>A0ABZ0THP1</accession>
<dbReference type="SUPFAM" id="SSF88946">
    <property type="entry name" value="Sigma2 domain of RNA polymerase sigma factors"/>
    <property type="match status" value="1"/>
</dbReference>
<dbReference type="Gene3D" id="1.10.1740.10">
    <property type="match status" value="1"/>
</dbReference>
<sequence length="197" mass="23393">MLNETLSDQELWEAILKEDSQAFAMLYNRYWLRLYKTASHYIKDNNACEEIVHDVFLIIWNKRRWLKIEHFASYLNATTRYEVFRYIKATKLSKLEYNESYVEDASSPVFNLGQAKLNELDIEHVLNGHLKELPKRCREIFYMSKIRQLSNDEIAKELGISKHTVENQLSYALKQLKVSMKDLPIMMIGLYFLLSQV</sequence>
<name>A0ABZ0THP1_9SPHI</name>
<keyword evidence="2" id="KW-0805">Transcription regulation</keyword>
<evidence type="ECO:0000256" key="1">
    <source>
        <dbReference type="ARBA" id="ARBA00010641"/>
    </source>
</evidence>
<dbReference type="InterPro" id="IPR013324">
    <property type="entry name" value="RNA_pol_sigma_r3/r4-like"/>
</dbReference>
<protein>
    <submittedName>
        <fullName evidence="6">Sigma-70 family RNA polymerase sigma factor</fullName>
    </submittedName>
</protein>
<dbReference type="SUPFAM" id="SSF88659">
    <property type="entry name" value="Sigma3 and sigma4 domains of RNA polymerase sigma factors"/>
    <property type="match status" value="1"/>
</dbReference>
<evidence type="ECO:0000256" key="2">
    <source>
        <dbReference type="ARBA" id="ARBA00023015"/>
    </source>
</evidence>
<dbReference type="InterPro" id="IPR036388">
    <property type="entry name" value="WH-like_DNA-bd_sf"/>
</dbReference>
<keyword evidence="4" id="KW-0804">Transcription</keyword>
<dbReference type="Proteomes" id="UP001324380">
    <property type="component" value="Chromosome"/>
</dbReference>
<comment type="similarity">
    <text evidence="1">Belongs to the sigma-70 factor family. ECF subfamily.</text>
</comment>
<dbReference type="InterPro" id="IPR039425">
    <property type="entry name" value="RNA_pol_sigma-70-like"/>
</dbReference>
<dbReference type="PANTHER" id="PTHR43133">
    <property type="entry name" value="RNA POLYMERASE ECF-TYPE SIGMA FACTO"/>
    <property type="match status" value="1"/>
</dbReference>
<keyword evidence="3" id="KW-0731">Sigma factor</keyword>
<dbReference type="InterPro" id="IPR013249">
    <property type="entry name" value="RNA_pol_sigma70_r4_t2"/>
</dbReference>
<gene>
    <name evidence="6" type="ORF">SNE25_18115</name>
</gene>
<evidence type="ECO:0000256" key="3">
    <source>
        <dbReference type="ARBA" id="ARBA00023082"/>
    </source>
</evidence>
<dbReference type="Gene3D" id="1.10.10.10">
    <property type="entry name" value="Winged helix-like DNA-binding domain superfamily/Winged helix DNA-binding domain"/>
    <property type="match status" value="1"/>
</dbReference>
<reference evidence="6 7" key="1">
    <citation type="submission" date="2023-11" db="EMBL/GenBank/DDBJ databases">
        <title>Analysis of the Genomes of Mucilaginibacter gossypii cycad 4 and M. sabulilitoris SNA2: microbes with the potential for plant growth promotion.</title>
        <authorList>
            <person name="Hirsch A.M."/>
            <person name="Humm E."/>
            <person name="Rubbi M."/>
            <person name="Del Vecchio G."/>
            <person name="Ha S.M."/>
            <person name="Pellegrini M."/>
            <person name="Gunsalus R.P."/>
        </authorList>
    </citation>
    <scope>NUCLEOTIDE SEQUENCE [LARGE SCALE GENOMIC DNA]</scope>
    <source>
        <strain evidence="6 7">SNA2</strain>
    </source>
</reference>
<dbReference type="Pfam" id="PF08281">
    <property type="entry name" value="Sigma70_r4_2"/>
    <property type="match status" value="1"/>
</dbReference>
<dbReference type="NCBIfam" id="TIGR02937">
    <property type="entry name" value="sigma70-ECF"/>
    <property type="match status" value="1"/>
</dbReference>
<evidence type="ECO:0000259" key="5">
    <source>
        <dbReference type="Pfam" id="PF08281"/>
    </source>
</evidence>